<evidence type="ECO:0000313" key="1">
    <source>
        <dbReference type="EMBL" id="KAA1260424.1"/>
    </source>
</evidence>
<accession>A0A5B1CM60</accession>
<organism evidence="1 2">
    <name type="scientific">Rubripirellula obstinata</name>
    <dbReference type="NCBI Taxonomy" id="406547"/>
    <lineage>
        <taxon>Bacteria</taxon>
        <taxon>Pseudomonadati</taxon>
        <taxon>Planctomycetota</taxon>
        <taxon>Planctomycetia</taxon>
        <taxon>Pirellulales</taxon>
        <taxon>Pirellulaceae</taxon>
        <taxon>Rubripirellula</taxon>
    </lineage>
</organism>
<sequence>MQYLLEFTDADLDRLRLEPIEIVLTKSAFGRTRFSKRGIGNLRRAMLRTRAASERYFGKIRFTFRDSAVCSGRSTVREVTAGSSRSSFGQRKVLLSARQSGAGLVAQRVENHVAKKSLRNSGLPFVIREPDRVGLFPGLLRAGEIMNVIAPPKAGKSWLASDMALAVATGRPWLDRINAHPERQRSHDEFEIIT</sequence>
<evidence type="ECO:0000313" key="2">
    <source>
        <dbReference type="Proteomes" id="UP000322699"/>
    </source>
</evidence>
<dbReference type="Gene3D" id="3.40.50.300">
    <property type="entry name" value="P-loop containing nucleotide triphosphate hydrolases"/>
    <property type="match status" value="1"/>
</dbReference>
<gene>
    <name evidence="1" type="ORF">LF1_29640</name>
</gene>
<keyword evidence="2" id="KW-1185">Reference proteome</keyword>
<dbReference type="Proteomes" id="UP000322699">
    <property type="component" value="Unassembled WGS sequence"/>
</dbReference>
<name>A0A5B1CM60_9BACT</name>
<dbReference type="EMBL" id="VRLW01000001">
    <property type="protein sequence ID" value="KAA1260424.1"/>
    <property type="molecule type" value="Genomic_DNA"/>
</dbReference>
<reference evidence="1 2" key="1">
    <citation type="submission" date="2019-08" db="EMBL/GenBank/DDBJ databases">
        <title>Deep-cultivation of Planctomycetes and their phenomic and genomic characterization uncovers novel biology.</title>
        <authorList>
            <person name="Wiegand S."/>
            <person name="Jogler M."/>
            <person name="Boedeker C."/>
            <person name="Pinto D."/>
            <person name="Vollmers J."/>
            <person name="Rivas-Marin E."/>
            <person name="Kohn T."/>
            <person name="Peeters S.H."/>
            <person name="Heuer A."/>
            <person name="Rast P."/>
            <person name="Oberbeckmann S."/>
            <person name="Bunk B."/>
            <person name="Jeske O."/>
            <person name="Meyerdierks A."/>
            <person name="Storesund J.E."/>
            <person name="Kallscheuer N."/>
            <person name="Luecker S."/>
            <person name="Lage O.M."/>
            <person name="Pohl T."/>
            <person name="Merkel B.J."/>
            <person name="Hornburger P."/>
            <person name="Mueller R.-W."/>
            <person name="Bruemmer F."/>
            <person name="Labrenz M."/>
            <person name="Spormann A.M."/>
            <person name="Op Den Camp H."/>
            <person name="Overmann J."/>
            <person name="Amann R."/>
            <person name="Jetten M.S.M."/>
            <person name="Mascher T."/>
            <person name="Medema M.H."/>
            <person name="Devos D.P."/>
            <person name="Kaster A.-K."/>
            <person name="Ovreas L."/>
            <person name="Rohde M."/>
            <person name="Galperin M.Y."/>
            <person name="Jogler C."/>
        </authorList>
    </citation>
    <scope>NUCLEOTIDE SEQUENCE [LARGE SCALE GENOMIC DNA]</scope>
    <source>
        <strain evidence="1 2">LF1</strain>
    </source>
</reference>
<dbReference type="AlphaFoldDB" id="A0A5B1CM60"/>
<dbReference type="Pfam" id="PF13481">
    <property type="entry name" value="AAA_25"/>
    <property type="match status" value="1"/>
</dbReference>
<comment type="caution">
    <text evidence="1">The sequence shown here is derived from an EMBL/GenBank/DDBJ whole genome shotgun (WGS) entry which is preliminary data.</text>
</comment>
<protein>
    <submittedName>
        <fullName evidence="1">Uncharacterized protein</fullName>
    </submittedName>
</protein>
<proteinExistence type="predicted"/>
<dbReference type="InterPro" id="IPR027417">
    <property type="entry name" value="P-loop_NTPase"/>
</dbReference>